<evidence type="ECO:0008006" key="19">
    <source>
        <dbReference type="Google" id="ProtNLM"/>
    </source>
</evidence>
<dbReference type="OrthoDB" id="2231510at2"/>
<reference evidence="4 18" key="5">
    <citation type="submission" date="2019-11" db="EMBL/GenBank/DDBJ databases">
        <title>Growth characteristics of pneumococcus vary with the chemical composition of the capsule and with environmental conditions.</title>
        <authorList>
            <person name="Tothpal A."/>
            <person name="Desobry K."/>
            <person name="Joshi S."/>
            <person name="Wyllie A.L."/>
            <person name="Weinberger D.M."/>
        </authorList>
    </citation>
    <scope>NUCLEOTIDE SEQUENCE [LARGE SCALE GENOMIC DNA]</scope>
    <source>
        <strain evidence="4">Pnumococcus15C</strain>
        <strain evidence="18">pnumococcus15C</strain>
    </source>
</reference>
<evidence type="ECO:0000313" key="13">
    <source>
        <dbReference type="Proteomes" id="UP000310822"/>
    </source>
</evidence>
<reference evidence="15 16" key="4">
    <citation type="submission" date="2019-07" db="EMBL/GenBank/DDBJ databases">
        <authorList>
            <person name="Mohale T."/>
        </authorList>
    </citation>
    <scope>NUCLEOTIDE SEQUENCE [LARGE SCALE GENOMIC DNA]</scope>
    <source>
        <strain evidence="5 16">NTPn 189</strain>
        <strain evidence="6 15">NTPn 59</strain>
    </source>
</reference>
<evidence type="ECO:0000313" key="4">
    <source>
        <dbReference type="EMBL" id="MTV90746.1"/>
    </source>
</evidence>
<evidence type="ECO:0000313" key="7">
    <source>
        <dbReference type="EMBL" id="VKB47893.1"/>
    </source>
</evidence>
<evidence type="ECO:0000313" key="14">
    <source>
        <dbReference type="Proteomes" id="UP000310997"/>
    </source>
</evidence>
<dbReference type="Proteomes" id="UP000048507">
    <property type="component" value="Unassembled WGS sequence"/>
</dbReference>
<evidence type="ECO:0000313" key="15">
    <source>
        <dbReference type="Proteomes" id="UP000315060"/>
    </source>
</evidence>
<dbReference type="PATRIC" id="fig|1313.5270.peg.256"/>
<organism evidence="6 15">
    <name type="scientific">Streptococcus pneumoniae</name>
    <dbReference type="NCBI Taxonomy" id="1313"/>
    <lineage>
        <taxon>Bacteria</taxon>
        <taxon>Bacillati</taxon>
        <taxon>Bacillota</taxon>
        <taxon>Bacilli</taxon>
        <taxon>Lactobacillales</taxon>
        <taxon>Streptococcaceae</taxon>
        <taxon>Streptococcus</taxon>
    </lineage>
</organism>
<dbReference type="RefSeq" id="WP_000252079.1">
    <property type="nucleotide sequence ID" value="NZ_AP026919.1"/>
</dbReference>
<dbReference type="Proteomes" id="UP000310822">
    <property type="component" value="Unassembled WGS sequence"/>
</dbReference>
<reference evidence="13 14" key="3">
    <citation type="submission" date="2019-04" db="EMBL/GenBank/DDBJ databases">
        <authorList>
            <consortium name="Pathogen Informatics"/>
        </authorList>
    </citation>
    <scope>NUCLEOTIDE SEQUENCE [LARGE SCALE GENOMIC DNA]</scope>
    <source>
        <strain evidence="7 17">GPSC21</strain>
        <strain evidence="8 13">GPSC54</strain>
        <strain evidence="9 14">GPSC559</strain>
    </source>
</reference>
<dbReference type="Proteomes" id="UP000046095">
    <property type="component" value="Unassembled WGS sequence"/>
</dbReference>
<evidence type="ECO:0000313" key="11">
    <source>
        <dbReference type="Proteomes" id="UP000046095"/>
    </source>
</evidence>
<evidence type="ECO:0000313" key="18">
    <source>
        <dbReference type="Proteomes" id="UP000476212"/>
    </source>
</evidence>
<dbReference type="Proteomes" id="UP000310997">
    <property type="component" value="Unassembled WGS sequence"/>
</dbReference>
<evidence type="ECO:0000313" key="10">
    <source>
        <dbReference type="Proteomes" id="UP000045541"/>
    </source>
</evidence>
<evidence type="ECO:0000313" key="1">
    <source>
        <dbReference type="EMBL" id="CEX63267.1"/>
    </source>
</evidence>
<reference evidence="3 11" key="2">
    <citation type="submission" date="2015-03" db="EMBL/GenBank/DDBJ databases">
        <authorList>
            <person name="Murphy D."/>
        </authorList>
    </citation>
    <scope>NUCLEOTIDE SEQUENCE [LARGE SCALE GENOMIC DNA]</scope>
    <source>
        <strain evidence="3 11">SMRU1708</strain>
    </source>
</reference>
<dbReference type="Proteomes" id="UP000476212">
    <property type="component" value="Unassembled WGS sequence"/>
</dbReference>
<dbReference type="Proteomes" id="UP000315060">
    <property type="component" value="Unassembled WGS sequence"/>
</dbReference>
<dbReference type="EMBL" id="CAANCB010000001">
    <property type="protein sequence ID" value="VKB47893.1"/>
    <property type="molecule type" value="Genomic_DNA"/>
</dbReference>
<evidence type="ECO:0000313" key="12">
    <source>
        <dbReference type="Proteomes" id="UP000048507"/>
    </source>
</evidence>
<evidence type="ECO:0000313" key="5">
    <source>
        <dbReference type="EMBL" id="TVW28975.1"/>
    </source>
</evidence>
<dbReference type="EMBL" id="CRVC01000005">
    <property type="protein sequence ID" value="COR42353.1"/>
    <property type="molecule type" value="Genomic_DNA"/>
</dbReference>
<evidence type="ECO:0000313" key="16">
    <source>
        <dbReference type="Proteomes" id="UP000318940"/>
    </source>
</evidence>
<reference evidence="10 12" key="1">
    <citation type="submission" date="2015-03" db="EMBL/GenBank/DDBJ databases">
        <authorList>
            <consortium name="Pathogen Informatics"/>
            <person name="Murphy D."/>
        </authorList>
    </citation>
    <scope>NUCLEOTIDE SEQUENCE [LARGE SCALE GENOMIC DNA]</scope>
    <source>
        <strain evidence="2 10">0310</strain>
        <strain evidence="1">SMRU51</strain>
        <strain evidence="12">type strain: N</strain>
    </source>
</reference>
<dbReference type="EMBL" id="CAASIK010000012">
    <property type="protein sequence ID" value="VNB62300.1"/>
    <property type="molecule type" value="Genomic_DNA"/>
</dbReference>
<dbReference type="EMBL" id="CFFA01000008">
    <property type="protein sequence ID" value="CEX63267.1"/>
    <property type="molecule type" value="Genomic_DNA"/>
</dbReference>
<accession>A0A064C5Y3</accession>
<dbReference type="Proteomes" id="UP000358702">
    <property type="component" value="Unassembled WGS sequence"/>
</dbReference>
<sequence>MVRNKLTDLTNTLFAQLETLDDRDLTADELKTELQRSKQMVAISGQILQAGQLALDAEKFKDKVGEVNAPIALLEG</sequence>
<evidence type="ECO:0000313" key="9">
    <source>
        <dbReference type="EMBL" id="VTE42194.1"/>
    </source>
</evidence>
<proteinExistence type="predicted"/>
<dbReference type="EMBL" id="VMVH01000009">
    <property type="protein sequence ID" value="TVW28975.1"/>
    <property type="molecule type" value="Genomic_DNA"/>
</dbReference>
<dbReference type="Proteomes" id="UP000045541">
    <property type="component" value="Unassembled WGS sequence"/>
</dbReference>
<dbReference type="EMBL" id="CMWB01000004">
    <property type="protein sequence ID" value="CKI91423.1"/>
    <property type="molecule type" value="Genomic_DNA"/>
</dbReference>
<dbReference type="Proteomes" id="UP000318940">
    <property type="component" value="Unassembled WGS sequence"/>
</dbReference>
<evidence type="ECO:0000313" key="8">
    <source>
        <dbReference type="EMBL" id="VNB62300.1"/>
    </source>
</evidence>
<name>A0A064C5Y3_STREE</name>
<evidence type="ECO:0000313" key="2">
    <source>
        <dbReference type="EMBL" id="CKI91423.1"/>
    </source>
</evidence>
<dbReference type="EMBL" id="WNIB01000066">
    <property type="protein sequence ID" value="MTV90746.1"/>
    <property type="molecule type" value="Genomic_DNA"/>
</dbReference>
<evidence type="ECO:0000313" key="17">
    <source>
        <dbReference type="Proteomes" id="UP000358702"/>
    </source>
</evidence>
<evidence type="ECO:0000313" key="3">
    <source>
        <dbReference type="EMBL" id="COR42353.1"/>
    </source>
</evidence>
<dbReference type="AlphaFoldDB" id="A0A064C5Y3"/>
<dbReference type="EMBL" id="VMYC01000008">
    <property type="protein sequence ID" value="TVX72948.1"/>
    <property type="molecule type" value="Genomic_DNA"/>
</dbReference>
<evidence type="ECO:0000313" key="6">
    <source>
        <dbReference type="EMBL" id="TVX72948.1"/>
    </source>
</evidence>
<protein>
    <recommendedName>
        <fullName evidence="19">Phage protein</fullName>
    </recommendedName>
</protein>
<dbReference type="EMBL" id="CABDLL010000019">
    <property type="protein sequence ID" value="VTE42194.1"/>
    <property type="molecule type" value="Genomic_DNA"/>
</dbReference>
<gene>
    <name evidence="6" type="ORF">AZJ28_00420</name>
    <name evidence="5" type="ORF">AZK02_01130</name>
    <name evidence="1" type="ORF">ERS019209_00928</name>
    <name evidence="3" type="ORF">ERS021218_00604</name>
    <name evidence="2" type="ORF">ERS096071_00365</name>
    <name evidence="4" type="ORF">GM544_09735</name>
    <name evidence="8" type="ORF">SAMEA2783718_01719</name>
    <name evidence="7" type="ORF">SAMEA3353631_00218</name>
    <name evidence="9" type="ORF">SAMEA4038883_02165</name>
</gene>